<evidence type="ECO:0000256" key="12">
    <source>
        <dbReference type="SAM" id="MobiDB-lite"/>
    </source>
</evidence>
<proteinExistence type="inferred from homology"/>
<feature type="transmembrane region" description="Helical" evidence="11">
    <location>
        <begin position="88"/>
        <end position="116"/>
    </location>
</feature>
<evidence type="ECO:0000256" key="1">
    <source>
        <dbReference type="ARBA" id="ARBA00004141"/>
    </source>
</evidence>
<evidence type="ECO:0000256" key="6">
    <source>
        <dbReference type="ARBA" id="ARBA00022781"/>
    </source>
</evidence>
<dbReference type="PRINTS" id="PR00123">
    <property type="entry name" value="ATPASEA"/>
</dbReference>
<dbReference type="AlphaFoldDB" id="A0A1F6V5H0"/>
<evidence type="ECO:0000256" key="10">
    <source>
        <dbReference type="ARBA" id="ARBA00023310"/>
    </source>
</evidence>
<evidence type="ECO:0000313" key="14">
    <source>
        <dbReference type="Proteomes" id="UP000177370"/>
    </source>
</evidence>
<dbReference type="GO" id="GO:0045259">
    <property type="term" value="C:proton-transporting ATP synthase complex"/>
    <property type="evidence" value="ECO:0007669"/>
    <property type="project" value="UniProtKB-KW"/>
</dbReference>
<keyword evidence="7 11" id="KW-1133">Transmembrane helix</keyword>
<keyword evidence="11" id="KW-1003">Cell membrane</keyword>
<keyword evidence="8 11" id="KW-0406">Ion transport</keyword>
<dbReference type="PROSITE" id="PS00449">
    <property type="entry name" value="ATPASE_A"/>
    <property type="match status" value="1"/>
</dbReference>
<dbReference type="GO" id="GO:0046933">
    <property type="term" value="F:proton-transporting ATP synthase activity, rotational mechanism"/>
    <property type="evidence" value="ECO:0007669"/>
    <property type="project" value="UniProtKB-UniRule"/>
</dbReference>
<evidence type="ECO:0000313" key="13">
    <source>
        <dbReference type="EMBL" id="OGI64917.1"/>
    </source>
</evidence>
<dbReference type="InterPro" id="IPR023011">
    <property type="entry name" value="ATP_synth_F0_asu_AS"/>
</dbReference>
<organism evidence="13 14">
    <name type="scientific">Candidatus Nomurabacteria bacterium RIFCSPHIGHO2_01_FULL_40_24b</name>
    <dbReference type="NCBI Taxonomy" id="1801739"/>
    <lineage>
        <taxon>Bacteria</taxon>
        <taxon>Candidatus Nomuraibacteriota</taxon>
    </lineage>
</organism>
<protein>
    <recommendedName>
        <fullName evidence="11">ATP synthase subunit a</fullName>
    </recommendedName>
    <alternativeName>
        <fullName evidence="11">ATP synthase F0 sector subunit a</fullName>
    </alternativeName>
    <alternativeName>
        <fullName evidence="11">F-ATPase subunit 6</fullName>
    </alternativeName>
</protein>
<dbReference type="EMBL" id="MFTP01000025">
    <property type="protein sequence ID" value="OGI64917.1"/>
    <property type="molecule type" value="Genomic_DNA"/>
</dbReference>
<keyword evidence="10 11" id="KW-0066">ATP synthesis</keyword>
<evidence type="ECO:0000256" key="3">
    <source>
        <dbReference type="ARBA" id="ARBA00022448"/>
    </source>
</evidence>
<evidence type="ECO:0000256" key="4">
    <source>
        <dbReference type="ARBA" id="ARBA00022547"/>
    </source>
</evidence>
<dbReference type="Proteomes" id="UP000177370">
    <property type="component" value="Unassembled WGS sequence"/>
</dbReference>
<dbReference type="InterPro" id="IPR000568">
    <property type="entry name" value="ATP_synth_F0_asu"/>
</dbReference>
<reference evidence="13 14" key="1">
    <citation type="journal article" date="2016" name="Nat. Commun.">
        <title>Thousands of microbial genomes shed light on interconnected biogeochemical processes in an aquifer system.</title>
        <authorList>
            <person name="Anantharaman K."/>
            <person name="Brown C.T."/>
            <person name="Hug L.A."/>
            <person name="Sharon I."/>
            <person name="Castelle C.J."/>
            <person name="Probst A.J."/>
            <person name="Thomas B.C."/>
            <person name="Singh A."/>
            <person name="Wilkins M.J."/>
            <person name="Karaoz U."/>
            <person name="Brodie E.L."/>
            <person name="Williams K.H."/>
            <person name="Hubbard S.S."/>
            <person name="Banfield J.F."/>
        </authorList>
    </citation>
    <scope>NUCLEOTIDE SEQUENCE [LARGE SCALE GENOMIC DNA]</scope>
</reference>
<comment type="subcellular location">
    <subcellularLocation>
        <location evidence="11">Cell membrane</location>
        <topology evidence="11">Multi-pass membrane protein</topology>
    </subcellularLocation>
    <subcellularLocation>
        <location evidence="1">Membrane</location>
        <topology evidence="1">Multi-pass membrane protein</topology>
    </subcellularLocation>
</comment>
<feature type="transmembrane region" description="Helical" evidence="11">
    <location>
        <begin position="137"/>
        <end position="162"/>
    </location>
</feature>
<gene>
    <name evidence="11" type="primary">atpB</name>
    <name evidence="13" type="ORF">A2647_05240</name>
</gene>
<keyword evidence="4 11" id="KW-0138">CF(0)</keyword>
<dbReference type="PANTHER" id="PTHR42823">
    <property type="entry name" value="ATP SYNTHASE SUBUNIT A, CHLOROPLASTIC"/>
    <property type="match status" value="1"/>
</dbReference>
<feature type="transmembrane region" description="Helical" evidence="11">
    <location>
        <begin position="240"/>
        <end position="264"/>
    </location>
</feature>
<comment type="function">
    <text evidence="11">Key component of the proton channel; it plays a direct role in the translocation of protons across the membrane.</text>
</comment>
<comment type="similarity">
    <text evidence="2 11">Belongs to the ATPase A chain family.</text>
</comment>
<dbReference type="SUPFAM" id="SSF81336">
    <property type="entry name" value="F1F0 ATP synthase subunit A"/>
    <property type="match status" value="1"/>
</dbReference>
<evidence type="ECO:0000256" key="8">
    <source>
        <dbReference type="ARBA" id="ARBA00023065"/>
    </source>
</evidence>
<accession>A0A1F6V5H0</accession>
<evidence type="ECO:0000256" key="5">
    <source>
        <dbReference type="ARBA" id="ARBA00022692"/>
    </source>
</evidence>
<sequence length="297" mass="32576">MEENNVQHELTIYAEPIFHVGNFEVTNSLLNSWLAVLVIIVLCVALRLKLKKIPGKLQHIFEIIMLGALSLVDQVTNDRKISMKVFPIVLPLFFFILVNNWLGLLPVVGSMGLIITEGGHSVFHPLFRAGTADINTTLALSILFVVGANIFGILSIGAWKTFNKYVNLEVLGSIFIKIKKDPSILLVAPITFFVGLLELIGEFAKIASLSFRLFGNVFAGEVLLASMAAIFLYILPGPFLFLEVFIGLIQALIFSLLATVYFTIASQDHSPAGHASQGDAGGEHEKHEKHGEELAHV</sequence>
<dbReference type="GO" id="GO:0042777">
    <property type="term" value="P:proton motive force-driven plasma membrane ATP synthesis"/>
    <property type="evidence" value="ECO:0007669"/>
    <property type="project" value="TreeGrafter"/>
</dbReference>
<evidence type="ECO:0000256" key="9">
    <source>
        <dbReference type="ARBA" id="ARBA00023136"/>
    </source>
</evidence>
<dbReference type="PANTHER" id="PTHR42823:SF3">
    <property type="entry name" value="ATP SYNTHASE SUBUNIT A, CHLOROPLASTIC"/>
    <property type="match status" value="1"/>
</dbReference>
<feature type="transmembrane region" description="Helical" evidence="11">
    <location>
        <begin position="213"/>
        <end position="234"/>
    </location>
</feature>
<dbReference type="Gene3D" id="1.20.120.220">
    <property type="entry name" value="ATP synthase, F0 complex, subunit A"/>
    <property type="match status" value="1"/>
</dbReference>
<feature type="region of interest" description="Disordered" evidence="12">
    <location>
        <begin position="272"/>
        <end position="297"/>
    </location>
</feature>
<dbReference type="Pfam" id="PF00119">
    <property type="entry name" value="ATP-synt_A"/>
    <property type="match status" value="1"/>
</dbReference>
<evidence type="ECO:0000256" key="2">
    <source>
        <dbReference type="ARBA" id="ARBA00006810"/>
    </source>
</evidence>
<feature type="transmembrane region" description="Helical" evidence="11">
    <location>
        <begin position="182"/>
        <end position="201"/>
    </location>
</feature>
<evidence type="ECO:0000256" key="7">
    <source>
        <dbReference type="ARBA" id="ARBA00022989"/>
    </source>
</evidence>
<dbReference type="CDD" id="cd00310">
    <property type="entry name" value="ATP-synt_Fo_a_6"/>
    <property type="match status" value="1"/>
</dbReference>
<evidence type="ECO:0000256" key="11">
    <source>
        <dbReference type="HAMAP-Rule" id="MF_01393"/>
    </source>
</evidence>
<dbReference type="InterPro" id="IPR045082">
    <property type="entry name" value="ATP_syn_F0_a_bact/chloroplast"/>
</dbReference>
<keyword evidence="9 11" id="KW-0472">Membrane</keyword>
<keyword evidence="6 11" id="KW-0375">Hydrogen ion transport</keyword>
<keyword evidence="3 11" id="KW-0813">Transport</keyword>
<name>A0A1F6V5H0_9BACT</name>
<feature type="transmembrane region" description="Helical" evidence="11">
    <location>
        <begin position="30"/>
        <end position="48"/>
    </location>
</feature>
<comment type="caution">
    <text evidence="13">The sequence shown here is derived from an EMBL/GenBank/DDBJ whole genome shotgun (WGS) entry which is preliminary data.</text>
</comment>
<keyword evidence="5 11" id="KW-0812">Transmembrane</keyword>
<dbReference type="InterPro" id="IPR035908">
    <property type="entry name" value="F0_ATP_A_sf"/>
</dbReference>
<dbReference type="GO" id="GO:0005886">
    <property type="term" value="C:plasma membrane"/>
    <property type="evidence" value="ECO:0007669"/>
    <property type="project" value="UniProtKB-SubCell"/>
</dbReference>
<dbReference type="HAMAP" id="MF_01393">
    <property type="entry name" value="ATP_synth_a_bact"/>
    <property type="match status" value="1"/>
</dbReference>
<feature type="compositionally biased region" description="Basic and acidic residues" evidence="12">
    <location>
        <begin position="281"/>
        <end position="297"/>
    </location>
</feature>